<protein>
    <submittedName>
        <fullName evidence="3">Short-chain dehydrogenase</fullName>
    </submittedName>
</protein>
<proteinExistence type="predicted"/>
<feature type="domain" description="NAD(P)-binding" evidence="2">
    <location>
        <begin position="8"/>
        <end position="189"/>
    </location>
</feature>
<dbReference type="PANTHER" id="PTHR43355">
    <property type="entry name" value="FLAVIN REDUCTASE (NADPH)"/>
    <property type="match status" value="1"/>
</dbReference>
<dbReference type="EMBL" id="AP026800">
    <property type="protein sequence ID" value="BDR55413.1"/>
    <property type="molecule type" value="Genomic_DNA"/>
</dbReference>
<gene>
    <name evidence="3" type="ORF">KIMH_15240</name>
</gene>
<name>A0ABM8BF24_9BIFI</name>
<sequence>MSRILVLGAYGQIAQLVRERIINESDAFLTEYLRRAQRLSAIDPSREHIVEGDVNDYDALLESMQGQDVVYANLGGEFEPMAANIVKAMAESGVKRLIWVTGLGLYHEVPGTFGKWVEESIGSEIMDDTRRAAQIIENADLDSTIIRAAYMDNEPDRDYELTQKGEPFRGTTVSRAAIADLIVDILKNPSRHSGESLGIARPGTEGDHLIWKPQR</sequence>
<evidence type="ECO:0000313" key="3">
    <source>
        <dbReference type="EMBL" id="BDR55413.1"/>
    </source>
</evidence>
<evidence type="ECO:0000259" key="2">
    <source>
        <dbReference type="Pfam" id="PF13460"/>
    </source>
</evidence>
<dbReference type="SUPFAM" id="SSF51735">
    <property type="entry name" value="NAD(P)-binding Rossmann-fold domains"/>
    <property type="match status" value="1"/>
</dbReference>
<evidence type="ECO:0000256" key="1">
    <source>
        <dbReference type="SAM" id="MobiDB-lite"/>
    </source>
</evidence>
<dbReference type="Pfam" id="PF13460">
    <property type="entry name" value="NAD_binding_10"/>
    <property type="match status" value="1"/>
</dbReference>
<dbReference type="InterPro" id="IPR036291">
    <property type="entry name" value="NAD(P)-bd_dom_sf"/>
</dbReference>
<feature type="region of interest" description="Disordered" evidence="1">
    <location>
        <begin position="196"/>
        <end position="215"/>
    </location>
</feature>
<reference evidence="3 4" key="1">
    <citation type="journal article" date="2023" name="Microbiol. Spectr.">
        <title>Symbiosis of Carpenter Bees with Uncharacterized Lactic Acid Bacteria Showing NAD Auxotrophy.</title>
        <authorList>
            <person name="Kawasaki S."/>
            <person name="Ozawa K."/>
            <person name="Mori T."/>
            <person name="Yamamoto A."/>
            <person name="Ito M."/>
            <person name="Ohkuma M."/>
            <person name="Sakamoto M."/>
            <person name="Matsutani M."/>
        </authorList>
    </citation>
    <scope>NUCLEOTIDE SEQUENCE [LARGE SCALE GENOMIC DNA]</scope>
    <source>
        <strain evidence="3 4">KimH</strain>
    </source>
</reference>
<dbReference type="Gene3D" id="3.40.50.720">
    <property type="entry name" value="NAD(P)-binding Rossmann-like Domain"/>
    <property type="match status" value="1"/>
</dbReference>
<accession>A0ABM8BF24</accession>
<dbReference type="RefSeq" id="WP_317642902.1">
    <property type="nucleotide sequence ID" value="NZ_AP026800.1"/>
</dbReference>
<evidence type="ECO:0000313" key="4">
    <source>
        <dbReference type="Proteomes" id="UP001321748"/>
    </source>
</evidence>
<dbReference type="InterPro" id="IPR051606">
    <property type="entry name" value="Polyketide_Oxido-like"/>
</dbReference>
<dbReference type="PANTHER" id="PTHR43355:SF2">
    <property type="entry name" value="FLAVIN REDUCTASE (NADPH)"/>
    <property type="match status" value="1"/>
</dbReference>
<feature type="compositionally biased region" description="Basic and acidic residues" evidence="1">
    <location>
        <begin position="204"/>
        <end position="215"/>
    </location>
</feature>
<organism evidence="3 4">
    <name type="scientific">Bombiscardovia apis</name>
    <dbReference type="NCBI Taxonomy" id="2932182"/>
    <lineage>
        <taxon>Bacteria</taxon>
        <taxon>Bacillati</taxon>
        <taxon>Actinomycetota</taxon>
        <taxon>Actinomycetes</taxon>
        <taxon>Bifidobacteriales</taxon>
        <taxon>Bifidobacteriaceae</taxon>
        <taxon>Bombiscardovia</taxon>
    </lineage>
</organism>
<dbReference type="InterPro" id="IPR016040">
    <property type="entry name" value="NAD(P)-bd_dom"/>
</dbReference>
<dbReference type="Proteomes" id="UP001321748">
    <property type="component" value="Chromosome"/>
</dbReference>
<keyword evidence="4" id="KW-1185">Reference proteome</keyword>